<dbReference type="PANTHER" id="PTHR39428:SF3">
    <property type="entry name" value="DEAZAFLAVIN-DEPENDENT NITROREDUCTASE"/>
    <property type="match status" value="1"/>
</dbReference>
<dbReference type="PANTHER" id="PTHR39428">
    <property type="entry name" value="F420H(2)-DEPENDENT QUINONE REDUCTASE RV1261C"/>
    <property type="match status" value="1"/>
</dbReference>
<evidence type="ECO:0000256" key="2">
    <source>
        <dbReference type="ARBA" id="ARBA00023002"/>
    </source>
</evidence>
<dbReference type="EMBL" id="CP000325">
    <property type="protein sequence ID" value="ABL06154.1"/>
    <property type="molecule type" value="Genomic_DNA"/>
</dbReference>
<dbReference type="Pfam" id="PF04075">
    <property type="entry name" value="F420H2_quin_red"/>
    <property type="match status" value="1"/>
</dbReference>
<dbReference type="GO" id="GO:0005886">
    <property type="term" value="C:plasma membrane"/>
    <property type="evidence" value="ECO:0007669"/>
    <property type="project" value="TreeGrafter"/>
</dbReference>
<evidence type="ECO:0000256" key="1">
    <source>
        <dbReference type="ARBA" id="ARBA00008710"/>
    </source>
</evidence>
<dbReference type="Gene3D" id="2.30.110.10">
    <property type="entry name" value="Electron Transport, Fmn-binding Protein, Chain A"/>
    <property type="match status" value="1"/>
</dbReference>
<dbReference type="InterPro" id="IPR012349">
    <property type="entry name" value="Split_barrel_FMN-bd"/>
</dbReference>
<reference evidence="5 6" key="1">
    <citation type="journal article" date="2007" name="Genome Res.">
        <title>Reductive evolution and niche adaptation inferred from the genome of Mycobacterium ulcerans, the causative agent of Buruli ulcer.</title>
        <authorList>
            <person name="Stinear T.P."/>
            <person name="Seemann T."/>
            <person name="Pidot S."/>
            <person name="Frigui W."/>
            <person name="Reysset G."/>
            <person name="Garnier T."/>
            <person name="Meurice G."/>
            <person name="Simon D."/>
            <person name="Bouchier C."/>
            <person name="Ma L."/>
            <person name="Tichit M."/>
            <person name="Porter J.L."/>
            <person name="Ryan J."/>
            <person name="Johnson P.D."/>
            <person name="Davies J.K."/>
            <person name="Jenkin G.A."/>
            <person name="Small P.L."/>
            <person name="Jones L.M."/>
            <person name="Tekaia F."/>
            <person name="Laval F."/>
            <person name="Daffe M."/>
            <person name="Parkhill J."/>
            <person name="Cole S.T."/>
        </authorList>
    </citation>
    <scope>NUCLEOTIDE SEQUENCE [LARGE SCALE GENOMIC DNA]</scope>
    <source>
        <strain evidence="5 6">Agy99</strain>
    </source>
</reference>
<gene>
    <name evidence="5" type="ordered locus">MUL_4109</name>
</gene>
<organism evidence="5 6">
    <name type="scientific">Mycobacterium ulcerans (strain Agy99)</name>
    <dbReference type="NCBI Taxonomy" id="362242"/>
    <lineage>
        <taxon>Bacteria</taxon>
        <taxon>Bacillati</taxon>
        <taxon>Actinomycetota</taxon>
        <taxon>Actinomycetes</taxon>
        <taxon>Mycobacteriales</taxon>
        <taxon>Mycobacteriaceae</taxon>
        <taxon>Mycobacterium</taxon>
        <taxon>Mycobacterium ulcerans group</taxon>
    </lineage>
</organism>
<dbReference type="GO" id="GO:0070967">
    <property type="term" value="F:coenzyme F420 binding"/>
    <property type="evidence" value="ECO:0007669"/>
    <property type="project" value="TreeGrafter"/>
</dbReference>
<evidence type="ECO:0000256" key="3">
    <source>
        <dbReference type="ARBA" id="ARBA00049106"/>
    </source>
</evidence>
<dbReference type="NCBIfam" id="TIGR00026">
    <property type="entry name" value="hi_GC_TIGR00026"/>
    <property type="match status" value="1"/>
</dbReference>
<dbReference type="HOGENOM" id="CLU_114921_1_1_11"/>
<sequence>MPKSPPRFLNSPYTDFFIKWMSRINTFMYRRNDGEGLGGTFQKIPVALLTTTGRKTGEPRVSPLYFHRDGDRVIVAASKGGSAKNPMWYLNLKANPNVGVQIKKEVLDLTARDATDEERARYWPKLVDMYPSWTCIPPMRTTSPGPTGRFRSSSASPSPRRTPDA</sequence>
<proteinExistence type="inferred from homology"/>
<dbReference type="InterPro" id="IPR004378">
    <property type="entry name" value="F420H2_quin_Rdtase"/>
</dbReference>
<keyword evidence="2" id="KW-0560">Oxidoreductase</keyword>
<dbReference type="SUPFAM" id="SSF50475">
    <property type="entry name" value="FMN-binding split barrel"/>
    <property type="match status" value="1"/>
</dbReference>
<feature type="region of interest" description="Disordered" evidence="4">
    <location>
        <begin position="138"/>
        <end position="165"/>
    </location>
</feature>
<protein>
    <recommendedName>
        <fullName evidence="7">Deazaflavin-dependent nitroreductase</fullName>
    </recommendedName>
</protein>
<name>A0PUY5_MYCUA</name>
<dbReference type="GO" id="GO:0016491">
    <property type="term" value="F:oxidoreductase activity"/>
    <property type="evidence" value="ECO:0007669"/>
    <property type="project" value="UniProtKB-KW"/>
</dbReference>
<dbReference type="eggNOG" id="COG0748">
    <property type="taxonomic scope" value="Bacteria"/>
</dbReference>
<accession>A0PUY5</accession>
<comment type="catalytic activity">
    <reaction evidence="3">
        <text>oxidized coenzyme F420-(gamma-L-Glu)(n) + a quinol + H(+) = reduced coenzyme F420-(gamma-L-Glu)(n) + a quinone</text>
        <dbReference type="Rhea" id="RHEA:39663"/>
        <dbReference type="Rhea" id="RHEA-COMP:12939"/>
        <dbReference type="Rhea" id="RHEA-COMP:14378"/>
        <dbReference type="ChEBI" id="CHEBI:15378"/>
        <dbReference type="ChEBI" id="CHEBI:24646"/>
        <dbReference type="ChEBI" id="CHEBI:132124"/>
        <dbReference type="ChEBI" id="CHEBI:133980"/>
        <dbReference type="ChEBI" id="CHEBI:139511"/>
    </reaction>
</comment>
<dbReference type="AlphaFoldDB" id="A0PUY5"/>
<comment type="similarity">
    <text evidence="1">Belongs to the F420H(2)-dependent quinone reductase family.</text>
</comment>
<evidence type="ECO:0000313" key="6">
    <source>
        <dbReference type="Proteomes" id="UP000000765"/>
    </source>
</evidence>
<evidence type="ECO:0000256" key="4">
    <source>
        <dbReference type="SAM" id="MobiDB-lite"/>
    </source>
</evidence>
<dbReference type="KEGG" id="mul:MUL_4109"/>
<evidence type="ECO:0000313" key="5">
    <source>
        <dbReference type="EMBL" id="ABL06154.1"/>
    </source>
</evidence>
<evidence type="ECO:0008006" key="7">
    <source>
        <dbReference type="Google" id="ProtNLM"/>
    </source>
</evidence>
<dbReference type="Proteomes" id="UP000000765">
    <property type="component" value="Chromosome"/>
</dbReference>